<accession>A0A1G2JML1</accession>
<comment type="caution">
    <text evidence="2">The sequence shown here is derived from an EMBL/GenBank/DDBJ whole genome shotgun (WGS) entry which is preliminary data.</text>
</comment>
<protein>
    <submittedName>
        <fullName evidence="2">Uncharacterized protein</fullName>
    </submittedName>
</protein>
<evidence type="ECO:0000313" key="2">
    <source>
        <dbReference type="EMBL" id="OGZ88364.1"/>
    </source>
</evidence>
<evidence type="ECO:0000256" key="1">
    <source>
        <dbReference type="SAM" id="Phobius"/>
    </source>
</evidence>
<dbReference type="AlphaFoldDB" id="A0A1G2JML1"/>
<gene>
    <name evidence="2" type="ORF">A2561_02075</name>
</gene>
<keyword evidence="1" id="KW-0472">Membrane</keyword>
<organism evidence="2 3">
    <name type="scientific">Candidatus Staskawiczbacteria bacterium RIFOXYD1_FULL_32_13</name>
    <dbReference type="NCBI Taxonomy" id="1802234"/>
    <lineage>
        <taxon>Bacteria</taxon>
        <taxon>Candidatus Staskawicziibacteriota</taxon>
    </lineage>
</organism>
<evidence type="ECO:0000313" key="3">
    <source>
        <dbReference type="Proteomes" id="UP000178935"/>
    </source>
</evidence>
<keyword evidence="1" id="KW-1133">Transmembrane helix</keyword>
<dbReference type="EMBL" id="MHPU01000026">
    <property type="protein sequence ID" value="OGZ88364.1"/>
    <property type="molecule type" value="Genomic_DNA"/>
</dbReference>
<feature type="transmembrane region" description="Helical" evidence="1">
    <location>
        <begin position="6"/>
        <end position="24"/>
    </location>
</feature>
<keyword evidence="1" id="KW-0812">Transmembrane</keyword>
<sequence>MNWNKLFYITILTSSIVHLVWGFYDVHEKNSVCNIMLQTAVEQKNSDLAGYLSQSQEPDGLCHSRYNGIKLIIDVGLISYAIYWLNEKKQKSA</sequence>
<reference evidence="2 3" key="1">
    <citation type="journal article" date="2016" name="Nat. Commun.">
        <title>Thousands of microbial genomes shed light on interconnected biogeochemical processes in an aquifer system.</title>
        <authorList>
            <person name="Anantharaman K."/>
            <person name="Brown C.T."/>
            <person name="Hug L.A."/>
            <person name="Sharon I."/>
            <person name="Castelle C.J."/>
            <person name="Probst A.J."/>
            <person name="Thomas B.C."/>
            <person name="Singh A."/>
            <person name="Wilkins M.J."/>
            <person name="Karaoz U."/>
            <person name="Brodie E.L."/>
            <person name="Williams K.H."/>
            <person name="Hubbard S.S."/>
            <person name="Banfield J.F."/>
        </authorList>
    </citation>
    <scope>NUCLEOTIDE SEQUENCE [LARGE SCALE GENOMIC DNA]</scope>
</reference>
<dbReference type="Proteomes" id="UP000178935">
    <property type="component" value="Unassembled WGS sequence"/>
</dbReference>
<name>A0A1G2JML1_9BACT</name>
<proteinExistence type="predicted"/>